<feature type="binding site" evidence="4">
    <location>
        <position position="292"/>
    </location>
    <ligand>
        <name>S-adenosyl-L-methionine</name>
        <dbReference type="ChEBI" id="CHEBI:59789"/>
    </ligand>
</feature>
<dbReference type="PROSITE" id="PS50926">
    <property type="entry name" value="TRAM"/>
    <property type="match status" value="1"/>
</dbReference>
<dbReference type="Gene3D" id="3.40.50.150">
    <property type="entry name" value="Vaccinia Virus protein VP39"/>
    <property type="match status" value="1"/>
</dbReference>
<dbReference type="PANTHER" id="PTHR11061">
    <property type="entry name" value="RNA M5U METHYLTRANSFERASE"/>
    <property type="match status" value="1"/>
</dbReference>
<dbReference type="GO" id="GO:0070041">
    <property type="term" value="F:rRNA (uridine-C5-)-methyltransferase activity"/>
    <property type="evidence" value="ECO:0007669"/>
    <property type="project" value="TreeGrafter"/>
</dbReference>
<dbReference type="InterPro" id="IPR030390">
    <property type="entry name" value="MeTrfase_TrmA_AS"/>
</dbReference>
<evidence type="ECO:0000256" key="4">
    <source>
        <dbReference type="PROSITE-ProRule" id="PRU01024"/>
    </source>
</evidence>
<dbReference type="GO" id="GO:0070475">
    <property type="term" value="P:rRNA base methylation"/>
    <property type="evidence" value="ECO:0007669"/>
    <property type="project" value="TreeGrafter"/>
</dbReference>
<evidence type="ECO:0000256" key="2">
    <source>
        <dbReference type="ARBA" id="ARBA00022679"/>
    </source>
</evidence>
<dbReference type="RefSeq" id="WP_221248093.1">
    <property type="nucleotide sequence ID" value="NZ_JACHHK010000008.1"/>
</dbReference>
<evidence type="ECO:0000256" key="3">
    <source>
        <dbReference type="ARBA" id="ARBA00022691"/>
    </source>
</evidence>
<sequence length="430" mass="48802">MEKNIIVHIKKWGINGEGIAFMKRKPVFVPGAIPGETAEIQIIETKPRYQKAELIRILESVPARRYPLCPHQKECGGCALMHVRYKNQCRMKEQILKEALHKYAGYKGRIDPIVKNSEPLNYRNACKLPVRKVNGRWQSGMYAPDTNRFCAVDRCYVHDKDLELVRQQITEIFDRYPIPEIKTLVLKSFDHHVQVIVVTGKTKIAKAWIDAVSHLEPVVSIWQSIKTDSSIDPFGSEMIHLYGQKEMTVHLNDITCSLLPRSFFQLNTEQALRLYQTAAEWTPQSRCIVEAYSGIGAISLFVRGKGKEIIGIESIPDAVENANANAKRNGCDHIHFLCGDAAEKLKEIHQTIDTLIVDPPRSGLSDTMLTAIREQAPATILYISCNPSTLAKNISKLSQQYQIERVRPFDLFSQTPHVETICLLTRAEDR</sequence>
<evidence type="ECO:0000259" key="6">
    <source>
        <dbReference type="PROSITE" id="PS50926"/>
    </source>
</evidence>
<feature type="binding site" evidence="4">
    <location>
        <position position="358"/>
    </location>
    <ligand>
        <name>S-adenosyl-L-methionine</name>
        <dbReference type="ChEBI" id="CHEBI:59789"/>
    </ligand>
</feature>
<feature type="binding site" evidence="4">
    <location>
        <position position="313"/>
    </location>
    <ligand>
        <name>S-adenosyl-L-methionine</name>
        <dbReference type="ChEBI" id="CHEBI:59789"/>
    </ligand>
</feature>
<dbReference type="CDD" id="cd02440">
    <property type="entry name" value="AdoMet_MTases"/>
    <property type="match status" value="1"/>
</dbReference>
<dbReference type="NCBIfam" id="TIGR00479">
    <property type="entry name" value="rumA"/>
    <property type="match status" value="1"/>
</dbReference>
<comment type="caution">
    <text evidence="7">The sequence shown here is derived from an EMBL/GenBank/DDBJ whole genome shotgun (WGS) entry which is preliminary data.</text>
</comment>
<dbReference type="FunFam" id="2.40.50.140:FF:000097">
    <property type="entry name" value="23S rRNA (uracil(1939)-C(5))-methyltransferase RlmD"/>
    <property type="match status" value="1"/>
</dbReference>
<dbReference type="Gene3D" id="2.40.50.1070">
    <property type="match status" value="1"/>
</dbReference>
<organism evidence="7 8">
    <name type="scientific">Catenisphaera adipataccumulans</name>
    <dbReference type="NCBI Taxonomy" id="700500"/>
    <lineage>
        <taxon>Bacteria</taxon>
        <taxon>Bacillati</taxon>
        <taxon>Bacillota</taxon>
        <taxon>Erysipelotrichia</taxon>
        <taxon>Erysipelotrichales</taxon>
        <taxon>Erysipelotrichaceae</taxon>
        <taxon>Catenisphaera</taxon>
    </lineage>
</organism>
<keyword evidence="8" id="KW-1185">Reference proteome</keyword>
<dbReference type="SUPFAM" id="SSF50249">
    <property type="entry name" value="Nucleic acid-binding proteins"/>
    <property type="match status" value="1"/>
</dbReference>
<dbReference type="InterPro" id="IPR010280">
    <property type="entry name" value="U5_MeTrfase_fam"/>
</dbReference>
<gene>
    <name evidence="7" type="ORF">HNQ47_001789</name>
</gene>
<proteinExistence type="inferred from homology"/>
<dbReference type="AlphaFoldDB" id="A0A7W8CY49"/>
<dbReference type="Proteomes" id="UP000539953">
    <property type="component" value="Unassembled WGS sequence"/>
</dbReference>
<keyword evidence="3 4" id="KW-0949">S-adenosyl-L-methionine</keyword>
<evidence type="ECO:0000256" key="5">
    <source>
        <dbReference type="PROSITE-ProRule" id="PRU10015"/>
    </source>
</evidence>
<dbReference type="InterPro" id="IPR002792">
    <property type="entry name" value="TRAM_dom"/>
</dbReference>
<keyword evidence="1 4" id="KW-0489">Methyltransferase</keyword>
<comment type="similarity">
    <text evidence="4">Belongs to the class I-like SAM-binding methyltransferase superfamily. RNA M5U methyltransferase family.</text>
</comment>
<dbReference type="PANTHER" id="PTHR11061:SF30">
    <property type="entry name" value="TRNA (URACIL(54)-C(5))-METHYLTRANSFERASE"/>
    <property type="match status" value="1"/>
</dbReference>
<dbReference type="InterPro" id="IPR029063">
    <property type="entry name" value="SAM-dependent_MTases_sf"/>
</dbReference>
<reference evidence="7 8" key="1">
    <citation type="submission" date="2020-08" db="EMBL/GenBank/DDBJ databases">
        <title>Genomic Encyclopedia of Type Strains, Phase IV (KMG-IV): sequencing the most valuable type-strain genomes for metagenomic binning, comparative biology and taxonomic classification.</title>
        <authorList>
            <person name="Goeker M."/>
        </authorList>
    </citation>
    <scope>NUCLEOTIDE SEQUENCE [LARGE SCALE GENOMIC DNA]</scope>
    <source>
        <strain evidence="7 8">DSM 25799</strain>
    </source>
</reference>
<keyword evidence="2 4" id="KW-0808">Transferase</keyword>
<feature type="active site" evidence="5">
    <location>
        <position position="385"/>
    </location>
</feature>
<dbReference type="PROSITE" id="PS01230">
    <property type="entry name" value="TRMA_1"/>
    <property type="match status" value="1"/>
</dbReference>
<dbReference type="PROSITE" id="PS51687">
    <property type="entry name" value="SAM_MT_RNA_M5U"/>
    <property type="match status" value="1"/>
</dbReference>
<feature type="active site" description="Nucleophile" evidence="4">
    <location>
        <position position="385"/>
    </location>
</feature>
<evidence type="ECO:0000256" key="1">
    <source>
        <dbReference type="ARBA" id="ARBA00022603"/>
    </source>
</evidence>
<feature type="binding site" evidence="4">
    <location>
        <position position="265"/>
    </location>
    <ligand>
        <name>S-adenosyl-L-methionine</name>
        <dbReference type="ChEBI" id="CHEBI:59789"/>
    </ligand>
</feature>
<accession>A0A7W8CY49</accession>
<feature type="domain" description="TRAM" evidence="6">
    <location>
        <begin position="1"/>
        <end position="56"/>
    </location>
</feature>
<evidence type="ECO:0000313" key="8">
    <source>
        <dbReference type="Proteomes" id="UP000539953"/>
    </source>
</evidence>
<name>A0A7W8CY49_9FIRM</name>
<dbReference type="InterPro" id="IPR012340">
    <property type="entry name" value="NA-bd_OB-fold"/>
</dbReference>
<dbReference type="Pfam" id="PF01938">
    <property type="entry name" value="TRAM"/>
    <property type="match status" value="1"/>
</dbReference>
<dbReference type="Gene3D" id="2.40.50.140">
    <property type="entry name" value="Nucleic acid-binding proteins"/>
    <property type="match status" value="1"/>
</dbReference>
<dbReference type="SUPFAM" id="SSF53335">
    <property type="entry name" value="S-adenosyl-L-methionine-dependent methyltransferases"/>
    <property type="match status" value="1"/>
</dbReference>
<evidence type="ECO:0000313" key="7">
    <source>
        <dbReference type="EMBL" id="MBB5183748.1"/>
    </source>
</evidence>
<dbReference type="EMBL" id="JACHHK010000008">
    <property type="protein sequence ID" value="MBB5183748.1"/>
    <property type="molecule type" value="Genomic_DNA"/>
</dbReference>
<protein>
    <submittedName>
        <fullName evidence="7">23S rRNA (Uracil-5-)-methyltransferase RumA</fullName>
    </submittedName>
</protein>
<dbReference type="Pfam" id="PF05958">
    <property type="entry name" value="tRNA_U5-meth_tr"/>
    <property type="match status" value="1"/>
</dbReference>